<dbReference type="AlphaFoldDB" id="A0A2T0KIM6"/>
<organism evidence="2 3">
    <name type="scientific">Actinoplanes italicus</name>
    <dbReference type="NCBI Taxonomy" id="113567"/>
    <lineage>
        <taxon>Bacteria</taxon>
        <taxon>Bacillati</taxon>
        <taxon>Actinomycetota</taxon>
        <taxon>Actinomycetes</taxon>
        <taxon>Micromonosporales</taxon>
        <taxon>Micromonosporaceae</taxon>
        <taxon>Actinoplanes</taxon>
    </lineage>
</organism>
<keyword evidence="3" id="KW-1185">Reference proteome</keyword>
<proteinExistence type="predicted"/>
<protein>
    <submittedName>
        <fullName evidence="2">MgtE-like protein</fullName>
    </submittedName>
</protein>
<dbReference type="Proteomes" id="UP000239415">
    <property type="component" value="Unassembled WGS sequence"/>
</dbReference>
<sequence>MLPGGMMPITQLAAMIRQTPPQSAVSMLNGLPEDRFVAVAEALRPADLARLMTAGKPGSRGTVLKMFADKDVVRAATAVPAGQAASMLAELPADRLRHVFRELPEGVRSALLTSLPGDQRDGLLGDMDQGHAMDVRARLYIRAVTDALRRANAEVTVPENAPPGIMYVTAYHRAVAIAAHLGDDGRLGVQEAENAAYWLRTHAALSVSDRPIDPEVRRYCAGAREQGRPITAVTWADERDDGPLKRVLASLFS</sequence>
<feature type="domain" description="Magnesium transporter MgtE intracellular" evidence="1">
    <location>
        <begin position="42"/>
        <end position="122"/>
    </location>
</feature>
<name>A0A2T0KIM6_9ACTN</name>
<comment type="caution">
    <text evidence="2">The sequence shown here is derived from an EMBL/GenBank/DDBJ whole genome shotgun (WGS) entry which is preliminary data.</text>
</comment>
<dbReference type="EMBL" id="PVMZ01000003">
    <property type="protein sequence ID" value="PRX23381.1"/>
    <property type="molecule type" value="Genomic_DNA"/>
</dbReference>
<dbReference type="InterPro" id="IPR006668">
    <property type="entry name" value="Mg_transptr_MgtE_intracell_dom"/>
</dbReference>
<dbReference type="OrthoDB" id="3288507at2"/>
<accession>A0A2T0KIM6</accession>
<dbReference type="SUPFAM" id="SSF158791">
    <property type="entry name" value="MgtE N-terminal domain-like"/>
    <property type="match status" value="1"/>
</dbReference>
<dbReference type="Pfam" id="PF03448">
    <property type="entry name" value="MgtE_N"/>
    <property type="match status" value="1"/>
</dbReference>
<evidence type="ECO:0000259" key="1">
    <source>
        <dbReference type="Pfam" id="PF03448"/>
    </source>
</evidence>
<evidence type="ECO:0000313" key="3">
    <source>
        <dbReference type="Proteomes" id="UP000239415"/>
    </source>
</evidence>
<evidence type="ECO:0000313" key="2">
    <source>
        <dbReference type="EMBL" id="PRX23381.1"/>
    </source>
</evidence>
<gene>
    <name evidence="2" type="ORF">CLV67_103128</name>
</gene>
<reference evidence="2 3" key="1">
    <citation type="submission" date="2018-03" db="EMBL/GenBank/DDBJ databases">
        <title>Genomic Encyclopedia of Archaeal and Bacterial Type Strains, Phase II (KMG-II): from individual species to whole genera.</title>
        <authorList>
            <person name="Goeker M."/>
        </authorList>
    </citation>
    <scope>NUCLEOTIDE SEQUENCE [LARGE SCALE GENOMIC DNA]</scope>
    <source>
        <strain evidence="2 3">DSM 43146</strain>
    </source>
</reference>